<proteinExistence type="predicted"/>
<evidence type="ECO:0000313" key="1">
    <source>
        <dbReference type="EMBL" id="KAK2601553.1"/>
    </source>
</evidence>
<sequence length="400" mass="44838">MPATSPTVAIKDRLSHAIFGITSEARKDWPGIDAYLSYVESQMKQCGSTRFLPLWRTLQLPVPITLEDQFEVLHRIVLLLHETNKEWTIDGILQMLLVPFGQRLQDLDDMSQRSCRQAVFNALSWLLMLFEASQDDKCEGFKINVPSGVVGVHDNQGIAMSGRPVSRLCRGFGPLLPSRDEIYAAVQDNCPDLLHVSNLNMASLKLISKIRITWTDSLGYHLLFNPLKRTVMVYRFPTFCALNSSKAPETSIFNSVLHDHSLSSDTMSELAALHREIIMSYRVIFGQRSDSRKVFRKVEKKRVTESAAQYDTLLGILCGELLDYTGVCGPDVWMHGMCKEGYVASGPKAGIQDGSVSDYRGIYRGIWTRPSDGGFWIHHPSNTAGPNNANKFEPLLSIPT</sequence>
<protein>
    <submittedName>
        <fullName evidence="1">Uncharacterized protein</fullName>
    </submittedName>
</protein>
<comment type="caution">
    <text evidence="1">The sequence shown here is derived from an EMBL/GenBank/DDBJ whole genome shotgun (WGS) entry which is preliminary data.</text>
</comment>
<dbReference type="AlphaFoldDB" id="A0AAJ0CUN9"/>
<dbReference type="EMBL" id="JASWJB010000075">
    <property type="protein sequence ID" value="KAK2601553.1"/>
    <property type="molecule type" value="Genomic_DNA"/>
</dbReference>
<evidence type="ECO:0000313" key="2">
    <source>
        <dbReference type="Proteomes" id="UP001251528"/>
    </source>
</evidence>
<keyword evidence="2" id="KW-1185">Reference proteome</keyword>
<dbReference type="Proteomes" id="UP001251528">
    <property type="component" value="Unassembled WGS sequence"/>
</dbReference>
<name>A0AAJ0CUN9_9HYPO</name>
<accession>A0AAJ0CUN9</accession>
<organism evidence="1 2">
    <name type="scientific">Conoideocrella luteorostrata</name>
    <dbReference type="NCBI Taxonomy" id="1105319"/>
    <lineage>
        <taxon>Eukaryota</taxon>
        <taxon>Fungi</taxon>
        <taxon>Dikarya</taxon>
        <taxon>Ascomycota</taxon>
        <taxon>Pezizomycotina</taxon>
        <taxon>Sordariomycetes</taxon>
        <taxon>Hypocreomycetidae</taxon>
        <taxon>Hypocreales</taxon>
        <taxon>Clavicipitaceae</taxon>
        <taxon>Conoideocrella</taxon>
    </lineage>
</organism>
<gene>
    <name evidence="1" type="ORF">QQS21_004871</name>
</gene>
<reference evidence="1" key="1">
    <citation type="submission" date="2023-06" db="EMBL/GenBank/DDBJ databases">
        <title>Conoideocrella luteorostrata (Hypocreales: Clavicipitaceae), a potential biocontrol fungus for elongate hemlock scale in United States Christmas tree production areas.</title>
        <authorList>
            <person name="Barrett H."/>
            <person name="Lovett B."/>
            <person name="Macias A.M."/>
            <person name="Stajich J.E."/>
            <person name="Kasson M.T."/>
        </authorList>
    </citation>
    <scope>NUCLEOTIDE SEQUENCE</scope>
    <source>
        <strain evidence="1">ARSEF 14590</strain>
    </source>
</reference>